<dbReference type="RefSeq" id="WP_064123770.1">
    <property type="nucleotide sequence ID" value="NZ_CP015243.1"/>
</dbReference>
<keyword evidence="1" id="KW-0812">Transmembrane</keyword>
<reference evidence="2 3" key="1">
    <citation type="submission" date="2016-04" db="EMBL/GenBank/DDBJ databases">
        <title>Complete Genome Sequence of Halotalea alkalilenta IHB B 13600.</title>
        <authorList>
            <person name="Swarnkar M.K."/>
            <person name="Sharma A."/>
            <person name="Kaushal K."/>
            <person name="Soni R."/>
            <person name="Rana S."/>
            <person name="Singh A.K."/>
            <person name="Gulati A."/>
        </authorList>
    </citation>
    <scope>NUCLEOTIDE SEQUENCE [LARGE SCALE GENOMIC DNA]</scope>
    <source>
        <strain evidence="2 3">IHB B 13600</strain>
    </source>
</reference>
<evidence type="ECO:0008006" key="4">
    <source>
        <dbReference type="Google" id="ProtNLM"/>
    </source>
</evidence>
<dbReference type="EMBL" id="CP015243">
    <property type="protein sequence ID" value="ANF58917.1"/>
    <property type="molecule type" value="Genomic_DNA"/>
</dbReference>
<dbReference type="KEGG" id="haa:A5892_16780"/>
<keyword evidence="1" id="KW-0472">Membrane</keyword>
<dbReference type="Proteomes" id="UP000077875">
    <property type="component" value="Chromosome"/>
</dbReference>
<protein>
    <recommendedName>
        <fullName evidence="4">DUF945 domain-containing protein</fullName>
    </recommendedName>
</protein>
<keyword evidence="1" id="KW-1133">Transmembrane helix</keyword>
<evidence type="ECO:0000313" key="2">
    <source>
        <dbReference type="EMBL" id="ANF58917.1"/>
    </source>
</evidence>
<dbReference type="STRING" id="376489.A5892_16780"/>
<accession>A0A172YI77</accession>
<feature type="transmembrane region" description="Helical" evidence="1">
    <location>
        <begin position="6"/>
        <end position="26"/>
    </location>
</feature>
<evidence type="ECO:0000256" key="1">
    <source>
        <dbReference type="SAM" id="Phobius"/>
    </source>
</evidence>
<organism evidence="2 3">
    <name type="scientific">Halotalea alkalilenta</name>
    <dbReference type="NCBI Taxonomy" id="376489"/>
    <lineage>
        <taxon>Bacteria</taxon>
        <taxon>Pseudomonadati</taxon>
        <taxon>Pseudomonadota</taxon>
        <taxon>Gammaproteobacteria</taxon>
        <taxon>Oceanospirillales</taxon>
        <taxon>Halomonadaceae</taxon>
        <taxon>Halotalea</taxon>
    </lineage>
</organism>
<dbReference type="AlphaFoldDB" id="A0A172YI77"/>
<dbReference type="Pfam" id="PF06097">
    <property type="entry name" value="DUF945"/>
    <property type="match status" value="1"/>
</dbReference>
<name>A0A172YI77_9GAMM</name>
<evidence type="ECO:0000313" key="3">
    <source>
        <dbReference type="Proteomes" id="UP000077875"/>
    </source>
</evidence>
<gene>
    <name evidence="2" type="ORF">A5892_16780</name>
</gene>
<sequence>MKKGLIGAGAVLLVVVVIGYLAGIAYSRHLFMERLDETLVKISVESGVAVSKQQVSSGFFSTSMRLVAHLDRFDIGGERSELVVPFTARHGIFSTRLDGQLDLEHVAGDAREALFADLLSPGRSAEFTASVSHLSERLKSELRLPQIDRAGDDRLPAMTLHAGVLRLDGVEGDFDLSGEWQSASFITSDAQLQFGPLRFVSRYAGEEDNFHQGDELTLDRAQIQGARSLPVTLERINYHGQTSFAADNLRYTLALSVGDASVYQQRLGSARLSATLDNLDGAASQRLLKGLEQGLSSRRSAAEPFTDWTALVEPHWSDLLTVLAGSPQLTVDELELETSMLEKPIHVEGALNFDGRDIAGLEPDALRAEDGWRPLLSRLYGDFDLDNAPPLVSLIAGVAPDQSSLNITLDNGTLSINEQPWFKLF</sequence>
<dbReference type="InterPro" id="IPR010352">
    <property type="entry name" value="DUF945"/>
</dbReference>
<keyword evidence="3" id="KW-1185">Reference proteome</keyword>
<proteinExistence type="predicted"/>